<dbReference type="InterPro" id="IPR007344">
    <property type="entry name" value="GrpB/CoaE"/>
</dbReference>
<protein>
    <recommendedName>
        <fullName evidence="3">GrpB family protein</fullName>
    </recommendedName>
</protein>
<keyword evidence="2" id="KW-1185">Reference proteome</keyword>
<proteinExistence type="predicted"/>
<reference evidence="1 2" key="1">
    <citation type="submission" date="2017-04" db="EMBL/GenBank/DDBJ databases">
        <title>Complete genome sequence of Flavobacterium kingsejong AJ004.</title>
        <authorList>
            <person name="Lee P.C."/>
        </authorList>
    </citation>
    <scope>NUCLEOTIDE SEQUENCE [LARGE SCALE GENOMIC DNA]</scope>
    <source>
        <strain evidence="1 2">AJ004</strain>
    </source>
</reference>
<gene>
    <name evidence="1" type="ORF">FK004_16000</name>
</gene>
<dbReference type="Gene3D" id="3.30.460.10">
    <property type="entry name" value="Beta Polymerase, domain 2"/>
    <property type="match status" value="1"/>
</dbReference>
<dbReference type="AlphaFoldDB" id="A0A2S1LS86"/>
<dbReference type="Proteomes" id="UP000244677">
    <property type="component" value="Chromosome"/>
</dbReference>
<name>A0A2S1LS86_9FLAO</name>
<dbReference type="KEGG" id="fki:FK004_16000"/>
<evidence type="ECO:0008006" key="3">
    <source>
        <dbReference type="Google" id="ProtNLM"/>
    </source>
</evidence>
<evidence type="ECO:0000313" key="2">
    <source>
        <dbReference type="Proteomes" id="UP000244677"/>
    </source>
</evidence>
<dbReference type="SUPFAM" id="SSF81301">
    <property type="entry name" value="Nucleotidyltransferase"/>
    <property type="match status" value="1"/>
</dbReference>
<dbReference type="PANTHER" id="PTHR34822:SF1">
    <property type="entry name" value="GRPB FAMILY PROTEIN"/>
    <property type="match status" value="1"/>
</dbReference>
<dbReference type="EMBL" id="CP020919">
    <property type="protein sequence ID" value="AWG26620.1"/>
    <property type="molecule type" value="Genomic_DNA"/>
</dbReference>
<accession>A0A2S1LS86</accession>
<evidence type="ECO:0000313" key="1">
    <source>
        <dbReference type="EMBL" id="AWG26620.1"/>
    </source>
</evidence>
<dbReference type="Pfam" id="PF04229">
    <property type="entry name" value="GrpB"/>
    <property type="match status" value="1"/>
</dbReference>
<dbReference type="PANTHER" id="PTHR34822">
    <property type="entry name" value="GRPB DOMAIN PROTEIN (AFU_ORTHOLOGUE AFUA_1G01530)"/>
    <property type="match status" value="1"/>
</dbReference>
<sequence length="214" mass="25023">MYFLKLQDTKPVYPETCITINSFIMSKSLNELTKEEIAQLFPVVLSPYDTRWPELFELEKCIILETLENTALRIEHFGSTAIPGLTAKDTIDLLIEIPEDESLHADIIEKMKPLGYEFMWQTDANPPYMVFAKGYNTAKKEQTYHIHMGPGNHSLWDRLYFRDYLRENPDHATAYETLKLQLAKQYEFDRVGYRIAKTEFVTRITAQAKAYYTT</sequence>
<organism evidence="1 2">
    <name type="scientific">Flavobacterium kingsejongi</name>
    <dbReference type="NCBI Taxonomy" id="1678728"/>
    <lineage>
        <taxon>Bacteria</taxon>
        <taxon>Pseudomonadati</taxon>
        <taxon>Bacteroidota</taxon>
        <taxon>Flavobacteriia</taxon>
        <taxon>Flavobacteriales</taxon>
        <taxon>Flavobacteriaceae</taxon>
        <taxon>Flavobacterium</taxon>
    </lineage>
</organism>
<dbReference type="InterPro" id="IPR043519">
    <property type="entry name" value="NT_sf"/>
</dbReference>